<organism evidence="2 3">
    <name type="scientific">Alosa alosa</name>
    <name type="common">allis shad</name>
    <dbReference type="NCBI Taxonomy" id="278164"/>
    <lineage>
        <taxon>Eukaryota</taxon>
        <taxon>Metazoa</taxon>
        <taxon>Chordata</taxon>
        <taxon>Craniata</taxon>
        <taxon>Vertebrata</taxon>
        <taxon>Euteleostomi</taxon>
        <taxon>Actinopterygii</taxon>
        <taxon>Neopterygii</taxon>
        <taxon>Teleostei</taxon>
        <taxon>Clupei</taxon>
        <taxon>Clupeiformes</taxon>
        <taxon>Clupeoidei</taxon>
        <taxon>Clupeidae</taxon>
        <taxon>Alosa</taxon>
    </lineage>
</organism>
<name>A0AAV6G5B6_9TELE</name>
<keyword evidence="3" id="KW-1185">Reference proteome</keyword>
<gene>
    <name evidence="2" type="ORF">AALO_G00200620</name>
</gene>
<dbReference type="Pfam" id="PF05366">
    <property type="entry name" value="Sarcolipin"/>
    <property type="match status" value="1"/>
</dbReference>
<keyword evidence="1" id="KW-0472">Membrane</keyword>
<comment type="caution">
    <text evidence="2">The sequence shown here is derived from an EMBL/GenBank/DDBJ whole genome shotgun (WGS) entry which is preliminary data.</text>
</comment>
<dbReference type="GO" id="GO:0016020">
    <property type="term" value="C:membrane"/>
    <property type="evidence" value="ECO:0007669"/>
    <property type="project" value="InterPro"/>
</dbReference>
<dbReference type="GO" id="GO:0030234">
    <property type="term" value="F:enzyme regulator activity"/>
    <property type="evidence" value="ECO:0007669"/>
    <property type="project" value="InterPro"/>
</dbReference>
<protein>
    <recommendedName>
        <fullName evidence="4">Cardiac phospholamban</fullName>
    </recommendedName>
</protein>
<sequence>MAPLARPPHMQTFQELSPPLSLSFPLIPGVWNQQAISKVETEVELISRTYSSAKHTVWLLRQLCSLHLQHLATTPGPPPPVLGRMDRSTQELFLNFMIVFITVLLMWLLVKSYQD</sequence>
<keyword evidence="1" id="KW-1133">Transmembrane helix</keyword>
<proteinExistence type="predicted"/>
<dbReference type="AlphaFoldDB" id="A0AAV6G5B6"/>
<accession>A0AAV6G5B6</accession>
<feature type="transmembrane region" description="Helical" evidence="1">
    <location>
        <begin position="92"/>
        <end position="110"/>
    </location>
</feature>
<dbReference type="CDD" id="cd20253">
    <property type="entry name" value="Sarcolipin"/>
    <property type="match status" value="1"/>
</dbReference>
<keyword evidence="1" id="KW-0812">Transmembrane</keyword>
<reference evidence="2" key="1">
    <citation type="submission" date="2020-10" db="EMBL/GenBank/DDBJ databases">
        <title>Chromosome-scale genome assembly of the Allis shad, Alosa alosa.</title>
        <authorList>
            <person name="Margot Z."/>
            <person name="Christophe K."/>
            <person name="Cabau C."/>
            <person name="Louis A."/>
            <person name="Berthelot C."/>
            <person name="Parey E."/>
            <person name="Roest Crollius H."/>
            <person name="Montfort J."/>
            <person name="Robinson-Rechavi M."/>
            <person name="Bucao C."/>
            <person name="Bouchez O."/>
            <person name="Gislard M."/>
            <person name="Lluch J."/>
            <person name="Milhes M."/>
            <person name="Lampietro C."/>
            <person name="Lopez Roques C."/>
            <person name="Donnadieu C."/>
            <person name="Braasch I."/>
            <person name="Desvignes T."/>
            <person name="Postlethwait J."/>
            <person name="Bobe J."/>
            <person name="Guiguen Y."/>
        </authorList>
    </citation>
    <scope>NUCLEOTIDE SEQUENCE</scope>
    <source>
        <strain evidence="2">M-15738</strain>
        <tissue evidence="2">Blood</tissue>
    </source>
</reference>
<dbReference type="InterPro" id="IPR008028">
    <property type="entry name" value="Sarcolipin"/>
</dbReference>
<evidence type="ECO:0008006" key="4">
    <source>
        <dbReference type="Google" id="ProtNLM"/>
    </source>
</evidence>
<dbReference type="Proteomes" id="UP000823561">
    <property type="component" value="Chromosome 15"/>
</dbReference>
<evidence type="ECO:0000313" key="3">
    <source>
        <dbReference type="Proteomes" id="UP000823561"/>
    </source>
</evidence>
<evidence type="ECO:0000313" key="2">
    <source>
        <dbReference type="EMBL" id="KAG5269312.1"/>
    </source>
</evidence>
<dbReference type="EMBL" id="JADWDJ010000015">
    <property type="protein sequence ID" value="KAG5269312.1"/>
    <property type="molecule type" value="Genomic_DNA"/>
</dbReference>
<evidence type="ECO:0000256" key="1">
    <source>
        <dbReference type="SAM" id="Phobius"/>
    </source>
</evidence>